<dbReference type="Proteomes" id="UP001150924">
    <property type="component" value="Unassembled WGS sequence"/>
</dbReference>
<evidence type="ECO:0000313" key="2">
    <source>
        <dbReference type="Proteomes" id="UP001150924"/>
    </source>
</evidence>
<proteinExistence type="predicted"/>
<comment type="caution">
    <text evidence="1">The sequence shown here is derived from an EMBL/GenBank/DDBJ whole genome shotgun (WGS) entry which is preliminary data.</text>
</comment>
<dbReference type="AlphaFoldDB" id="A0A9X3EU11"/>
<gene>
    <name evidence="1" type="ORF">OV079_31475</name>
</gene>
<organism evidence="1 2">
    <name type="scientific">Nannocystis pusilla</name>
    <dbReference type="NCBI Taxonomy" id="889268"/>
    <lineage>
        <taxon>Bacteria</taxon>
        <taxon>Pseudomonadati</taxon>
        <taxon>Myxococcota</taxon>
        <taxon>Polyangia</taxon>
        <taxon>Nannocystales</taxon>
        <taxon>Nannocystaceae</taxon>
        <taxon>Nannocystis</taxon>
    </lineage>
</organism>
<evidence type="ECO:0008006" key="3">
    <source>
        <dbReference type="Google" id="ProtNLM"/>
    </source>
</evidence>
<dbReference type="RefSeq" id="WP_267772788.1">
    <property type="nucleotide sequence ID" value="NZ_JAPNKE010000002.1"/>
</dbReference>
<evidence type="ECO:0000313" key="1">
    <source>
        <dbReference type="EMBL" id="MCY1010006.1"/>
    </source>
</evidence>
<protein>
    <recommendedName>
        <fullName evidence="3">Lipoprotein</fullName>
    </recommendedName>
</protein>
<sequence>MITRTLLHSLLPALVLASGCRDGGSGDGTGDTGAEEVQRAQRGELQWKRNAALQRDLMRALELPEDGVCNELGRGSCTREVHHIALGAADPLRIGLYEPLPDTLVSTPIVLDRVVMSACVNRANLDRGGAPVVFTELDFGEKAPAEGDEAFTATVTALYRRLLSRDPEPDELTLLGGLAVDDAGEPVSAHDFAVLTCFAIGTSSEFLFF</sequence>
<reference evidence="1" key="1">
    <citation type="submission" date="2022-11" db="EMBL/GenBank/DDBJ databases">
        <title>Minimal conservation of predation-associated metabolite biosynthetic gene clusters underscores biosynthetic potential of Myxococcota including descriptions for ten novel species: Archangium lansinium sp. nov., Myxococcus landrumus sp. nov., Nannocystis bai.</title>
        <authorList>
            <person name="Ahearne A."/>
            <person name="Stevens C."/>
            <person name="Phillips K."/>
        </authorList>
    </citation>
    <scope>NUCLEOTIDE SEQUENCE</scope>
    <source>
        <strain evidence="1">Na p29</strain>
    </source>
</reference>
<dbReference type="PROSITE" id="PS51257">
    <property type="entry name" value="PROKAR_LIPOPROTEIN"/>
    <property type="match status" value="1"/>
</dbReference>
<accession>A0A9X3EU11</accession>
<name>A0A9X3EU11_9BACT</name>
<dbReference type="EMBL" id="JAPNKE010000002">
    <property type="protein sequence ID" value="MCY1010006.1"/>
    <property type="molecule type" value="Genomic_DNA"/>
</dbReference>
<keyword evidence="2" id="KW-1185">Reference proteome</keyword>